<keyword evidence="4" id="KW-0539">Nucleus</keyword>
<evidence type="ECO:0000259" key="8">
    <source>
        <dbReference type="PROSITE" id="PS50815"/>
    </source>
</evidence>
<feature type="region of interest" description="Disordered" evidence="7">
    <location>
        <begin position="763"/>
        <end position="846"/>
    </location>
</feature>
<dbReference type="GO" id="GO:0005694">
    <property type="term" value="C:chromosome"/>
    <property type="evidence" value="ECO:0007669"/>
    <property type="project" value="UniProtKB-SubCell"/>
</dbReference>
<dbReference type="Gene3D" id="3.30.40.10">
    <property type="entry name" value="Zinc/RING finger domain, C3HC4 (zinc finger)"/>
    <property type="match status" value="1"/>
</dbReference>
<dbReference type="Gene3D" id="3.30.900.10">
    <property type="entry name" value="HORMA domain"/>
    <property type="match status" value="1"/>
</dbReference>
<dbReference type="SUPFAM" id="SSF57903">
    <property type="entry name" value="FYVE/PHD zinc finger"/>
    <property type="match status" value="1"/>
</dbReference>
<dbReference type="GO" id="GO:0051598">
    <property type="term" value="P:meiotic recombination checkpoint signaling"/>
    <property type="evidence" value="ECO:0007669"/>
    <property type="project" value="TreeGrafter"/>
</dbReference>
<dbReference type="GO" id="GO:0007130">
    <property type="term" value="P:synaptonemal complex assembly"/>
    <property type="evidence" value="ECO:0007669"/>
    <property type="project" value="TreeGrafter"/>
</dbReference>
<dbReference type="InterPro" id="IPR003511">
    <property type="entry name" value="HORMA_dom"/>
</dbReference>
<evidence type="ECO:0000256" key="2">
    <source>
        <dbReference type="ARBA" id="ARBA00004286"/>
    </source>
</evidence>
<evidence type="ECO:0000313" key="10">
    <source>
        <dbReference type="Proteomes" id="UP000217790"/>
    </source>
</evidence>
<dbReference type="PANTHER" id="PTHR48225:SF7">
    <property type="entry name" value="MEIOSIS-SPECIFIC PROTEIN HOP1"/>
    <property type="match status" value="1"/>
</dbReference>
<feature type="compositionally biased region" description="Basic and acidic residues" evidence="7">
    <location>
        <begin position="817"/>
        <end position="829"/>
    </location>
</feature>
<feature type="compositionally biased region" description="Basic residues" evidence="7">
    <location>
        <begin position="713"/>
        <end position="732"/>
    </location>
</feature>
<reference evidence="10" key="1">
    <citation type="journal article" date="2017" name="Nat. Ecol. Evol.">
        <title>Genome expansion and lineage-specific genetic innovations in the forest pathogenic fungi Armillaria.</title>
        <authorList>
            <person name="Sipos G."/>
            <person name="Prasanna A.N."/>
            <person name="Walter M.C."/>
            <person name="O'Connor E."/>
            <person name="Balint B."/>
            <person name="Krizsan K."/>
            <person name="Kiss B."/>
            <person name="Hess J."/>
            <person name="Varga T."/>
            <person name="Slot J."/>
            <person name="Riley R."/>
            <person name="Boka B."/>
            <person name="Rigling D."/>
            <person name="Barry K."/>
            <person name="Lee J."/>
            <person name="Mihaltcheva S."/>
            <person name="LaButti K."/>
            <person name="Lipzen A."/>
            <person name="Waldron R."/>
            <person name="Moloney N.M."/>
            <person name="Sperisen C."/>
            <person name="Kredics L."/>
            <person name="Vagvoelgyi C."/>
            <person name="Patrignani A."/>
            <person name="Fitzpatrick D."/>
            <person name="Nagy I."/>
            <person name="Doyle S."/>
            <person name="Anderson J.B."/>
            <person name="Grigoriev I.V."/>
            <person name="Gueldener U."/>
            <person name="Muensterkoetter M."/>
            <person name="Nagy L.G."/>
        </authorList>
    </citation>
    <scope>NUCLEOTIDE SEQUENCE [LARGE SCALE GENOMIC DNA]</scope>
    <source>
        <strain evidence="10">Ar21-2</strain>
    </source>
</reference>
<evidence type="ECO:0000256" key="4">
    <source>
        <dbReference type="ARBA" id="ARBA00023242"/>
    </source>
</evidence>
<feature type="region of interest" description="Disordered" evidence="7">
    <location>
        <begin position="305"/>
        <end position="324"/>
    </location>
</feature>
<dbReference type="EMBL" id="KZ293657">
    <property type="protein sequence ID" value="PBK93197.1"/>
    <property type="molecule type" value="Genomic_DNA"/>
</dbReference>
<organism evidence="9 10">
    <name type="scientific">Armillaria gallica</name>
    <name type="common">Bulbous honey fungus</name>
    <name type="synonym">Armillaria bulbosa</name>
    <dbReference type="NCBI Taxonomy" id="47427"/>
    <lineage>
        <taxon>Eukaryota</taxon>
        <taxon>Fungi</taxon>
        <taxon>Dikarya</taxon>
        <taxon>Basidiomycota</taxon>
        <taxon>Agaricomycotina</taxon>
        <taxon>Agaricomycetes</taxon>
        <taxon>Agaricomycetidae</taxon>
        <taxon>Agaricales</taxon>
        <taxon>Marasmiineae</taxon>
        <taxon>Physalacriaceae</taxon>
        <taxon>Armillaria</taxon>
    </lineage>
</organism>
<dbReference type="PANTHER" id="PTHR48225">
    <property type="entry name" value="HORMA DOMAIN-CONTAINING PROTEIN 1"/>
    <property type="match status" value="1"/>
</dbReference>
<keyword evidence="3" id="KW-0158">Chromosome</keyword>
<comment type="subcellular location">
    <subcellularLocation>
        <location evidence="2">Chromosome</location>
    </subcellularLocation>
    <subcellularLocation>
        <location evidence="1">Nucleus</location>
    </subcellularLocation>
</comment>
<accession>A0A2H3DVQ8</accession>
<keyword evidence="6" id="KW-0175">Coiled coil</keyword>
<name>A0A2H3DVQ8_ARMGA</name>
<gene>
    <name evidence="9" type="ORF">ARMGADRAFT_1165432</name>
</gene>
<dbReference type="Proteomes" id="UP000217790">
    <property type="component" value="Unassembled WGS sequence"/>
</dbReference>
<keyword evidence="10" id="KW-1185">Reference proteome</keyword>
<evidence type="ECO:0000256" key="1">
    <source>
        <dbReference type="ARBA" id="ARBA00004123"/>
    </source>
</evidence>
<evidence type="ECO:0000256" key="5">
    <source>
        <dbReference type="ARBA" id="ARBA00023254"/>
    </source>
</evidence>
<keyword evidence="5" id="KW-0469">Meiosis</keyword>
<dbReference type="InterPro" id="IPR036570">
    <property type="entry name" value="HORMA_dom_sf"/>
</dbReference>
<evidence type="ECO:0000256" key="3">
    <source>
        <dbReference type="ARBA" id="ARBA00022454"/>
    </source>
</evidence>
<dbReference type="InterPro" id="IPR013083">
    <property type="entry name" value="Znf_RING/FYVE/PHD"/>
</dbReference>
<dbReference type="InterPro" id="IPR011011">
    <property type="entry name" value="Znf_FYVE_PHD"/>
</dbReference>
<feature type="domain" description="HORMA" evidence="8">
    <location>
        <begin position="16"/>
        <end position="275"/>
    </location>
</feature>
<dbReference type="Pfam" id="PF02301">
    <property type="entry name" value="HORMA"/>
    <property type="match status" value="1"/>
</dbReference>
<feature type="region of interest" description="Disordered" evidence="7">
    <location>
        <begin position="445"/>
        <end position="502"/>
    </location>
</feature>
<evidence type="ECO:0000313" key="9">
    <source>
        <dbReference type="EMBL" id="PBK93197.1"/>
    </source>
</evidence>
<dbReference type="InParanoid" id="A0A2H3DVQ8"/>
<feature type="region of interest" description="Disordered" evidence="7">
    <location>
        <begin position="712"/>
        <end position="732"/>
    </location>
</feature>
<sequence>MQNQLNKTETQAISSAQSLASVQTLLKAGLGCITFMRDLLPHDNFSESHFVTSEESASQDSSGSFSSLDLQKKRNVNSFKIMTMTRGYTDEADRLLNYLEYGVFDALQKQYLRTFIFAVYLDNKDPNNIIEAYTFNFQYHKLPGTDTTVPVMTLGDDTKHTPLRGFNARKKDPVAEAVSKGKLPTLRDVKRSVKTLLKTLITSMTQMDVLPKRRFASFKMFYTDDTPSEYEPPHFIAADAEKDKWFFMTHDMDEIPDKWGVGKVDTGHHAYVLISALFIALSNVAASSVNVSVTSIATYLPSSTEHDNAPFTGTTTRGLTAPSLSPTEEATLRMEQAAKQKEDAENRNIVWSAEDVMYDEDADGEDEADFVQQPDGTYVLAGVAQQEAKPVPIGLRTEDGCIEPIPVEMMPVEEEIFGGSTQTVPTRLNDMLAKKTTDVVMIDETQPVGDQTPKPGYLSSDGDGSTSIRPRNGLLDFSPTQPCRGSRLTTPSPGSPLPSVSDNDDIDTQLLQKLVLSANDGDDTEMLDMETQAVDYCHSESIHSYGPSNQSVPEIIDVDTATPKPEKQVKPDTDVVECECGVSLEDDGYCLCEGGCGRWYHVWCMGYHSAQDPRLPDKFVCFDCRVRADPSWGLIKMDLFPTMLSKFRELASFRRAIKIAEKFEPETAAQFTKQMGCENNLGKQLFKRLEIENFIVEHETVVDDIGFTESRARNGKGKGKVKGKQTKTRRNVQKAKYVFNRQSKHTKEYSDYFDPSHEAESRLIGLPQSKPSARSRPGMSTSKPLPAPLPSAKILVNDTQTQDDLETQTAPPSLSLDKLKRTKPDEDSRPRKRVKVSVAPGVDLAE</sequence>
<evidence type="ECO:0000256" key="7">
    <source>
        <dbReference type="SAM" id="MobiDB-lite"/>
    </source>
</evidence>
<dbReference type="OrthoDB" id="1928087at2759"/>
<proteinExistence type="predicted"/>
<feature type="coiled-coil region" evidence="6">
    <location>
        <begin position="327"/>
        <end position="354"/>
    </location>
</feature>
<dbReference type="OMA" id="CMGYHSA"/>
<dbReference type="SUPFAM" id="SSF56019">
    <property type="entry name" value="The spindle assembly checkpoint protein mad2"/>
    <property type="match status" value="1"/>
</dbReference>
<dbReference type="PROSITE" id="PS50815">
    <property type="entry name" value="HORMA"/>
    <property type="match status" value="1"/>
</dbReference>
<feature type="compositionally biased region" description="Polar residues" evidence="7">
    <location>
        <begin position="311"/>
        <end position="324"/>
    </location>
</feature>
<evidence type="ECO:0000256" key="6">
    <source>
        <dbReference type="SAM" id="Coils"/>
    </source>
</evidence>
<dbReference type="GO" id="GO:0005634">
    <property type="term" value="C:nucleus"/>
    <property type="evidence" value="ECO:0007669"/>
    <property type="project" value="UniProtKB-SubCell"/>
</dbReference>
<protein>
    <recommendedName>
        <fullName evidence="8">HORMA domain-containing protein</fullName>
    </recommendedName>
</protein>
<dbReference type="AlphaFoldDB" id="A0A2H3DVQ8"/>
<dbReference type="InterPro" id="IPR051294">
    <property type="entry name" value="HORMA_MeioticProgression"/>
</dbReference>
<dbReference type="STRING" id="47427.A0A2H3DVQ8"/>